<keyword evidence="7" id="KW-1015">Disulfide bond</keyword>
<keyword evidence="6 12" id="KW-0472">Membrane</keyword>
<name>A0A8C6TIS5_9GOBI</name>
<dbReference type="PANTHER" id="PTHR10519">
    <property type="entry name" value="GABA-B RECEPTOR"/>
    <property type="match status" value="1"/>
</dbReference>
<protein>
    <submittedName>
        <fullName evidence="14">Gamma-aminobutyric acid type B receptor subunit 1</fullName>
    </submittedName>
</protein>
<evidence type="ECO:0000256" key="12">
    <source>
        <dbReference type="SAM" id="Phobius"/>
    </source>
</evidence>
<dbReference type="GO" id="GO:0007214">
    <property type="term" value="P:gamma-aminobutyric acid signaling pathway"/>
    <property type="evidence" value="ECO:0007669"/>
    <property type="project" value="TreeGrafter"/>
</dbReference>
<dbReference type="InterPro" id="IPR000436">
    <property type="entry name" value="Sushi_SCR_CCP_dom"/>
</dbReference>
<comment type="subcellular location">
    <subcellularLocation>
        <location evidence="1">Membrane</location>
        <topology evidence="1">Multi-pass membrane protein</topology>
    </subcellularLocation>
</comment>
<dbReference type="GO" id="GO:0038039">
    <property type="term" value="C:G protein-coupled receptor heterodimeric complex"/>
    <property type="evidence" value="ECO:0007669"/>
    <property type="project" value="TreeGrafter"/>
</dbReference>
<evidence type="ECO:0000256" key="3">
    <source>
        <dbReference type="ARBA" id="ARBA00022692"/>
    </source>
</evidence>
<dbReference type="Pfam" id="PF00003">
    <property type="entry name" value="7tm_3"/>
    <property type="match status" value="1"/>
</dbReference>
<keyword evidence="10" id="KW-0807">Transducer</keyword>
<feature type="transmembrane region" description="Helical" evidence="12">
    <location>
        <begin position="601"/>
        <end position="622"/>
    </location>
</feature>
<keyword evidence="3 12" id="KW-0812">Transmembrane</keyword>
<feature type="transmembrane region" description="Helical" evidence="12">
    <location>
        <begin position="478"/>
        <end position="503"/>
    </location>
</feature>
<dbReference type="InterPro" id="IPR017978">
    <property type="entry name" value="GPCR_3_C"/>
</dbReference>
<dbReference type="PRINTS" id="PR01176">
    <property type="entry name" value="GABABRECEPTR"/>
</dbReference>
<feature type="transmembrane region" description="Helical" evidence="12">
    <location>
        <begin position="554"/>
        <end position="580"/>
    </location>
</feature>
<keyword evidence="8" id="KW-0675">Receptor</keyword>
<feature type="transmembrane region" description="Helical" evidence="12">
    <location>
        <begin position="699"/>
        <end position="717"/>
    </location>
</feature>
<keyword evidence="4 12" id="KW-1133">Transmembrane helix</keyword>
<keyword evidence="9" id="KW-0325">Glycoprotein</keyword>
<dbReference type="InterPro" id="IPR035976">
    <property type="entry name" value="Sushi/SCR/CCP_sf"/>
</dbReference>
<dbReference type="SUPFAM" id="SSF57535">
    <property type="entry name" value="Complement control module/SCR domain"/>
    <property type="match status" value="1"/>
</dbReference>
<keyword evidence="5" id="KW-0297">G-protein coupled receptor</keyword>
<evidence type="ECO:0000256" key="1">
    <source>
        <dbReference type="ARBA" id="ARBA00004141"/>
    </source>
</evidence>
<dbReference type="CDD" id="cd06366">
    <property type="entry name" value="PBP1_GABAb_receptor"/>
    <property type="match status" value="1"/>
</dbReference>
<keyword evidence="15" id="KW-1185">Reference proteome</keyword>
<dbReference type="InterPro" id="IPR001828">
    <property type="entry name" value="ANF_lig-bd_rcpt"/>
</dbReference>
<evidence type="ECO:0000256" key="7">
    <source>
        <dbReference type="ARBA" id="ARBA00023157"/>
    </source>
</evidence>
<evidence type="ECO:0000256" key="4">
    <source>
        <dbReference type="ARBA" id="ARBA00022989"/>
    </source>
</evidence>
<dbReference type="PANTHER" id="PTHR10519:SF77">
    <property type="entry name" value="GAMMA-AMINOBUTYRIC ACID TYPE B RECEPTOR SUBUNIT 1"/>
    <property type="match status" value="1"/>
</dbReference>
<accession>A0A8C6TIS5</accession>
<feature type="region of interest" description="Disordered" evidence="11">
    <location>
        <begin position="762"/>
        <end position="784"/>
    </location>
</feature>
<dbReference type="InterPro" id="IPR028082">
    <property type="entry name" value="Peripla_BP_I"/>
</dbReference>
<evidence type="ECO:0000256" key="2">
    <source>
        <dbReference type="ARBA" id="ARBA00008991"/>
    </source>
</evidence>
<feature type="compositionally biased region" description="Basic and acidic residues" evidence="11">
    <location>
        <begin position="775"/>
        <end position="784"/>
    </location>
</feature>
<evidence type="ECO:0000313" key="15">
    <source>
        <dbReference type="Proteomes" id="UP000694523"/>
    </source>
</evidence>
<evidence type="ECO:0000313" key="14">
    <source>
        <dbReference type="Ensembl" id="ENSNMLP00000020745.1"/>
    </source>
</evidence>
<comment type="similarity">
    <text evidence="2">Belongs to the G-protein coupled receptor 3 family. GABA-B receptor subfamily.</text>
</comment>
<evidence type="ECO:0000256" key="6">
    <source>
        <dbReference type="ARBA" id="ARBA00023136"/>
    </source>
</evidence>
<evidence type="ECO:0000256" key="5">
    <source>
        <dbReference type="ARBA" id="ARBA00023040"/>
    </source>
</evidence>
<dbReference type="Proteomes" id="UP000694523">
    <property type="component" value="Unplaced"/>
</dbReference>
<feature type="compositionally biased region" description="Polar residues" evidence="11">
    <location>
        <begin position="762"/>
        <end position="773"/>
    </location>
</feature>
<feature type="transmembrane region" description="Helical" evidence="12">
    <location>
        <begin position="657"/>
        <end position="679"/>
    </location>
</feature>
<evidence type="ECO:0000256" key="9">
    <source>
        <dbReference type="ARBA" id="ARBA00023180"/>
    </source>
</evidence>
<evidence type="ECO:0000256" key="10">
    <source>
        <dbReference type="ARBA" id="ARBA00023224"/>
    </source>
</evidence>
<dbReference type="Gene3D" id="3.40.50.2300">
    <property type="match status" value="2"/>
</dbReference>
<dbReference type="PROSITE" id="PS50259">
    <property type="entry name" value="G_PROTEIN_RECEP_F3_4"/>
    <property type="match status" value="1"/>
</dbReference>
<evidence type="ECO:0000256" key="8">
    <source>
        <dbReference type="ARBA" id="ARBA00023170"/>
    </source>
</evidence>
<dbReference type="Gene3D" id="2.10.70.10">
    <property type="entry name" value="Complement Module, domain 1"/>
    <property type="match status" value="1"/>
</dbReference>
<dbReference type="InterPro" id="IPR002455">
    <property type="entry name" value="GPCR3_GABA-B"/>
</dbReference>
<evidence type="ECO:0000256" key="11">
    <source>
        <dbReference type="SAM" id="MobiDB-lite"/>
    </source>
</evidence>
<feature type="transmembrane region" description="Helical" evidence="12">
    <location>
        <begin position="515"/>
        <end position="534"/>
    </location>
</feature>
<evidence type="ECO:0000259" key="13">
    <source>
        <dbReference type="PROSITE" id="PS50259"/>
    </source>
</evidence>
<dbReference type="InterPro" id="IPR002456">
    <property type="entry name" value="GPCR_3_GABA_rcpt_B1"/>
</dbReference>
<dbReference type="Pfam" id="PF01094">
    <property type="entry name" value="ANF_receptor"/>
    <property type="match status" value="1"/>
</dbReference>
<sequence>MTQEQVTVTILPVDYEIEYICRGNRVIVGPKVRKCLPNGTWTDISLQSSCCKEHFTPLRRHPSPSKKKLYIGALFPMSGGWPGSGLPASAQYAMDLLELIHYNSMCDPGEATKLLYDLLYTEPIKIVLMPGCSGVSTIVGEAARMWNLIVLSYGSSSPALSNRQRFPTFFRTHPSATLHNPTRVQLFQKWKWTRIATIQQTTEVFTSTLDDLEQRTKEAGIEISVRQSFLTDPAVAVKNLKRQDARIIVGLFYETEARKVFCEVFKEKLYGKKYVWFLIGWYADNWFKIHDPAINCTVENMTEAVEGHVTTEIVMLNPETIKGVSNLTSQEFLEELMSRLGGKNPEETGGFQEAPLAFDAVWAMALALNKTSERLKAKGRRLEDFNYNNHDITAEIYRALNTSSFEGVSGQVVFDAQGSRMAMTLIEQLQGGTYKKIGYYDSSQKNLSWFGNDIWIGAGPPADRTVVREEYRYLSQKLFAAVSVFAGLGILLGIVCLTFNIYNSNVRYIQNSQPYLNNMTAVGCMMALAAVFPLGIDGHHVHRSQFPVVCQFRLWLLGLGFSVAYGSMFTKIWWVHTLFTKKDEKNEKKKMQLLFIYPWKLYATAGVLLAVDFLSLMIWQIVDPLHVTIEKFTKEAPKEDLDVLIQPLLEHCSSDKINTWLGVVYGYKGLLLLLGIFLAYETKSVSTEKINDHRAVGMAIYNVAVLCLITAPVTMILSSQQDASFAFAALAVVFSAYITLVVLFVPKMRRLITRGEWQSEQQDTLKTGSSTNNNDEEKSRQLERENRELQKIIQEVSSPQPLILMVNGLNLHTVASSQPMYADTGGKVSKVSCPRTQRGALRSIKSH</sequence>
<dbReference type="Ensembl" id="ENSNMLT00000023274.1">
    <property type="protein sequence ID" value="ENSNMLP00000020745.1"/>
    <property type="gene ID" value="ENSNMLG00000012921.1"/>
</dbReference>
<feature type="transmembrane region" description="Helical" evidence="12">
    <location>
        <begin position="723"/>
        <end position="745"/>
    </location>
</feature>
<feature type="region of interest" description="Disordered" evidence="11">
    <location>
        <begin position="824"/>
        <end position="847"/>
    </location>
</feature>
<dbReference type="SUPFAM" id="SSF53822">
    <property type="entry name" value="Periplasmic binding protein-like I"/>
    <property type="match status" value="1"/>
</dbReference>
<feature type="domain" description="G-protein coupled receptors family 3 profile" evidence="13">
    <location>
        <begin position="485"/>
        <end position="767"/>
    </location>
</feature>
<dbReference type="CDD" id="cd00033">
    <property type="entry name" value="CCP"/>
    <property type="match status" value="1"/>
</dbReference>
<dbReference type="AlphaFoldDB" id="A0A8C6TIS5"/>
<proteinExistence type="inferred from homology"/>
<dbReference type="PRINTS" id="PR01177">
    <property type="entry name" value="GABAB1RECPTR"/>
</dbReference>
<reference evidence="14" key="2">
    <citation type="submission" date="2025-09" db="UniProtKB">
        <authorList>
            <consortium name="Ensembl"/>
        </authorList>
    </citation>
    <scope>IDENTIFICATION</scope>
</reference>
<reference evidence="14" key="1">
    <citation type="submission" date="2025-08" db="UniProtKB">
        <authorList>
            <consortium name="Ensembl"/>
        </authorList>
    </citation>
    <scope>IDENTIFICATION</scope>
</reference>
<organism evidence="14 15">
    <name type="scientific">Neogobius melanostomus</name>
    <name type="common">round goby</name>
    <dbReference type="NCBI Taxonomy" id="47308"/>
    <lineage>
        <taxon>Eukaryota</taxon>
        <taxon>Metazoa</taxon>
        <taxon>Chordata</taxon>
        <taxon>Craniata</taxon>
        <taxon>Vertebrata</taxon>
        <taxon>Euteleostomi</taxon>
        <taxon>Actinopterygii</taxon>
        <taxon>Neopterygii</taxon>
        <taxon>Teleostei</taxon>
        <taxon>Neoteleostei</taxon>
        <taxon>Acanthomorphata</taxon>
        <taxon>Gobiaria</taxon>
        <taxon>Gobiiformes</taxon>
        <taxon>Gobioidei</taxon>
        <taxon>Gobiidae</taxon>
        <taxon>Benthophilinae</taxon>
        <taxon>Neogobiini</taxon>
        <taxon>Neogobius</taxon>
    </lineage>
</organism>
<dbReference type="CDD" id="cd15291">
    <property type="entry name" value="7tmC_GABA-B-R1"/>
    <property type="match status" value="1"/>
</dbReference>
<dbReference type="GO" id="GO:0004965">
    <property type="term" value="F:G protein-coupled GABA receptor activity"/>
    <property type="evidence" value="ECO:0007669"/>
    <property type="project" value="InterPro"/>
</dbReference>